<keyword evidence="3 12" id="KW-0813">Transport</keyword>
<dbReference type="GO" id="GO:0005886">
    <property type="term" value="C:plasma membrane"/>
    <property type="evidence" value="ECO:0007669"/>
    <property type="project" value="TreeGrafter"/>
</dbReference>
<dbReference type="PANTHER" id="PTHR11690:SF237">
    <property type="entry name" value="PICKPOCKET 16-RELATED"/>
    <property type="match status" value="1"/>
</dbReference>
<evidence type="ECO:0000256" key="2">
    <source>
        <dbReference type="ARBA" id="ARBA00007193"/>
    </source>
</evidence>
<sequence>MNVRNKPGLITFKPTKIKKSFIEKLSLFEILKEDLNLFCNITNLHGYKFIAKPGRTKTERIIWFVMCIALLILTLTLVMQSWFTNEKDPLLLLTESNHYAIYNYDFPAITICSNNKITKRRALWIARNFTNSSIEEFANDLRSMFYLIQYKMPNATTMHTLRRLQKIFDQNNVRADEILQRLTSSCDRILVQCLWKGLAVKCGNLFQQIRTTEGFCCSFNSFVMKEEYRKPLPGKMPLEPQKISSCGYQSGLIALVNNEPDDYFASFVPSIGQTIKVTNPYDFPDWNFQNILTPTRVVNLIAITPVMTISPEDIRSIPINIRECIFPDERQLIYYRTYNFHNCLVECRMNITRYLCNCTPFHFLPENLNDTSVKVCNLLDIPCLAKIDGLVQSSVPGINYTNEVMLKLNLRKRCGCYRNCQTTMYSSKSHTTKLQSSYSSYSPYLFGGVELKDHSVLRIYFRDLVGFKNRRQLNFTWDQLVAFYGGLLGIFLGFSIVCGIEILYFFIKSVLTHTMEYMVKHSPVQKYGNFRRVLKGTPIQVYPANTRSKIPAK</sequence>
<feature type="transmembrane region" description="Helical" evidence="13">
    <location>
        <begin position="481"/>
        <end position="507"/>
    </location>
</feature>
<dbReference type="FunCoup" id="A0A6P7F4K4">
    <property type="interactions" value="31"/>
</dbReference>
<keyword evidence="4 12" id="KW-0894">Sodium channel</keyword>
<evidence type="ECO:0000313" key="14">
    <source>
        <dbReference type="RefSeq" id="XP_028129807.1"/>
    </source>
</evidence>
<keyword evidence="7" id="KW-0915">Sodium</keyword>
<accession>A0A6P7F4K4</accession>
<comment type="subcellular location">
    <subcellularLocation>
        <location evidence="1">Membrane</location>
        <topology evidence="1">Multi-pass membrane protein</topology>
    </subcellularLocation>
</comment>
<keyword evidence="8 12" id="KW-0406">Ion transport</keyword>
<dbReference type="InParanoid" id="A0A6P7F4K4"/>
<organism evidence="14">
    <name type="scientific">Diabrotica virgifera virgifera</name>
    <name type="common">western corn rootworm</name>
    <dbReference type="NCBI Taxonomy" id="50390"/>
    <lineage>
        <taxon>Eukaryota</taxon>
        <taxon>Metazoa</taxon>
        <taxon>Ecdysozoa</taxon>
        <taxon>Arthropoda</taxon>
        <taxon>Hexapoda</taxon>
        <taxon>Insecta</taxon>
        <taxon>Pterygota</taxon>
        <taxon>Neoptera</taxon>
        <taxon>Endopterygota</taxon>
        <taxon>Coleoptera</taxon>
        <taxon>Polyphaga</taxon>
        <taxon>Cucujiformia</taxon>
        <taxon>Chrysomeloidea</taxon>
        <taxon>Chrysomelidae</taxon>
        <taxon>Galerucinae</taxon>
        <taxon>Diabroticina</taxon>
        <taxon>Diabroticites</taxon>
        <taxon>Diabrotica</taxon>
    </lineage>
</organism>
<dbReference type="OrthoDB" id="6502088at2759"/>
<evidence type="ECO:0000256" key="3">
    <source>
        <dbReference type="ARBA" id="ARBA00022448"/>
    </source>
</evidence>
<evidence type="ECO:0000256" key="5">
    <source>
        <dbReference type="ARBA" id="ARBA00022692"/>
    </source>
</evidence>
<evidence type="ECO:0000256" key="1">
    <source>
        <dbReference type="ARBA" id="ARBA00004141"/>
    </source>
</evidence>
<dbReference type="Gene3D" id="2.60.470.10">
    <property type="entry name" value="Acid-sensing ion channels like domains"/>
    <property type="match status" value="1"/>
</dbReference>
<keyword evidence="10 12" id="KW-0739">Sodium transport</keyword>
<gene>
    <name evidence="14" type="primary">LOC114325873</name>
</gene>
<keyword evidence="5 12" id="KW-0812">Transmembrane</keyword>
<dbReference type="InterPro" id="IPR001873">
    <property type="entry name" value="ENaC"/>
</dbReference>
<protein>
    <submittedName>
        <fullName evidence="14">Sodium channel protein Nach-like</fullName>
    </submittedName>
</protein>
<evidence type="ECO:0000256" key="9">
    <source>
        <dbReference type="ARBA" id="ARBA00023136"/>
    </source>
</evidence>
<evidence type="ECO:0000256" key="10">
    <source>
        <dbReference type="ARBA" id="ARBA00023201"/>
    </source>
</evidence>
<evidence type="ECO:0000256" key="7">
    <source>
        <dbReference type="ARBA" id="ARBA00023053"/>
    </source>
</evidence>
<dbReference type="PRINTS" id="PR01078">
    <property type="entry name" value="AMINACHANNEL"/>
</dbReference>
<evidence type="ECO:0000256" key="11">
    <source>
        <dbReference type="ARBA" id="ARBA00023303"/>
    </source>
</evidence>
<name>A0A6P7F4K4_DIAVI</name>
<dbReference type="GO" id="GO:0015280">
    <property type="term" value="F:ligand-gated sodium channel activity"/>
    <property type="evidence" value="ECO:0007669"/>
    <property type="project" value="TreeGrafter"/>
</dbReference>
<keyword evidence="9 13" id="KW-0472">Membrane</keyword>
<dbReference type="AlphaFoldDB" id="A0A6P7F4K4"/>
<evidence type="ECO:0000256" key="6">
    <source>
        <dbReference type="ARBA" id="ARBA00022989"/>
    </source>
</evidence>
<keyword evidence="6 13" id="KW-1133">Transmembrane helix</keyword>
<evidence type="ECO:0000256" key="13">
    <source>
        <dbReference type="SAM" id="Phobius"/>
    </source>
</evidence>
<reference evidence="14" key="1">
    <citation type="submission" date="2025-08" db="UniProtKB">
        <authorList>
            <consortium name="RefSeq"/>
        </authorList>
    </citation>
    <scope>IDENTIFICATION</scope>
    <source>
        <tissue evidence="14">Whole insect</tissue>
    </source>
</reference>
<evidence type="ECO:0000256" key="4">
    <source>
        <dbReference type="ARBA" id="ARBA00022461"/>
    </source>
</evidence>
<dbReference type="RefSeq" id="XP_028129807.1">
    <property type="nucleotide sequence ID" value="XM_028274006.1"/>
</dbReference>
<evidence type="ECO:0000256" key="8">
    <source>
        <dbReference type="ARBA" id="ARBA00023065"/>
    </source>
</evidence>
<dbReference type="Pfam" id="PF00858">
    <property type="entry name" value="ASC"/>
    <property type="match status" value="1"/>
</dbReference>
<evidence type="ECO:0000256" key="12">
    <source>
        <dbReference type="RuleBase" id="RU000679"/>
    </source>
</evidence>
<feature type="transmembrane region" description="Helical" evidence="13">
    <location>
        <begin position="61"/>
        <end position="83"/>
    </location>
</feature>
<proteinExistence type="inferred from homology"/>
<dbReference type="PANTHER" id="PTHR11690">
    <property type="entry name" value="AMILORIDE-SENSITIVE SODIUM CHANNEL-RELATED"/>
    <property type="match status" value="1"/>
</dbReference>
<keyword evidence="11 12" id="KW-0407">Ion channel</keyword>
<dbReference type="Gene3D" id="1.10.287.770">
    <property type="entry name" value="YojJ-like"/>
    <property type="match status" value="1"/>
</dbReference>
<comment type="similarity">
    <text evidence="2 12">Belongs to the amiloride-sensitive sodium channel (TC 1.A.6) family.</text>
</comment>